<keyword evidence="3" id="KW-0233">DNA recombination</keyword>
<evidence type="ECO:0000313" key="6">
    <source>
        <dbReference type="Proteomes" id="UP000238413"/>
    </source>
</evidence>
<dbReference type="PANTHER" id="PTHR30349">
    <property type="entry name" value="PHAGE INTEGRASE-RELATED"/>
    <property type="match status" value="1"/>
</dbReference>
<dbReference type="InterPro" id="IPR011010">
    <property type="entry name" value="DNA_brk_join_enz"/>
</dbReference>
<dbReference type="Proteomes" id="UP000238413">
    <property type="component" value="Chromosome"/>
</dbReference>
<evidence type="ECO:0000313" key="5">
    <source>
        <dbReference type="EMBL" id="AVH57767.1"/>
    </source>
</evidence>
<dbReference type="EMBL" id="CP026652">
    <property type="protein sequence ID" value="AVH57767.1"/>
    <property type="molecule type" value="Genomic_DNA"/>
</dbReference>
<keyword evidence="2" id="KW-0238">DNA-binding</keyword>
<reference evidence="5 6" key="1">
    <citation type="submission" date="2018-02" db="EMBL/GenBank/DDBJ databases">
        <title>Complete genome sequence of Streptomyces dengpaensis, the producer of angucyclines.</title>
        <authorList>
            <person name="Yumei L."/>
        </authorList>
    </citation>
    <scope>NUCLEOTIDE SEQUENCE [LARGE SCALE GENOMIC DNA]</scope>
    <source>
        <strain evidence="5 6">XZHG99</strain>
    </source>
</reference>
<comment type="similarity">
    <text evidence="1">Belongs to the 'phage' integrase family.</text>
</comment>
<evidence type="ECO:0000256" key="1">
    <source>
        <dbReference type="ARBA" id="ARBA00008857"/>
    </source>
</evidence>
<dbReference type="CDD" id="cd01189">
    <property type="entry name" value="INT_ICEBs1_C_like"/>
    <property type="match status" value="1"/>
</dbReference>
<protein>
    <submittedName>
        <fullName evidence="5">Site-specific integrase</fullName>
    </submittedName>
</protein>
<dbReference type="InterPro" id="IPR013762">
    <property type="entry name" value="Integrase-like_cat_sf"/>
</dbReference>
<gene>
    <name evidence="5" type="ORF">C4B68_20570</name>
</gene>
<dbReference type="Gene3D" id="1.10.150.130">
    <property type="match status" value="1"/>
</dbReference>
<keyword evidence="6" id="KW-1185">Reference proteome</keyword>
<dbReference type="PROSITE" id="PS51898">
    <property type="entry name" value="TYR_RECOMBINASE"/>
    <property type="match status" value="1"/>
</dbReference>
<accession>A0ABM6SST3</accession>
<organism evidence="5 6">
    <name type="scientific">Streptomyces dengpaensis</name>
    <dbReference type="NCBI Taxonomy" id="2049881"/>
    <lineage>
        <taxon>Bacteria</taxon>
        <taxon>Bacillati</taxon>
        <taxon>Actinomycetota</taxon>
        <taxon>Actinomycetes</taxon>
        <taxon>Kitasatosporales</taxon>
        <taxon>Streptomycetaceae</taxon>
        <taxon>Streptomyces</taxon>
    </lineage>
</organism>
<evidence type="ECO:0000256" key="2">
    <source>
        <dbReference type="ARBA" id="ARBA00023125"/>
    </source>
</evidence>
<dbReference type="SUPFAM" id="SSF56349">
    <property type="entry name" value="DNA breaking-rejoining enzymes"/>
    <property type="match status" value="1"/>
</dbReference>
<dbReference type="RefSeq" id="WP_099506322.1">
    <property type="nucleotide sequence ID" value="NZ_CP026652.1"/>
</dbReference>
<dbReference type="InterPro" id="IPR010998">
    <property type="entry name" value="Integrase_recombinase_N"/>
</dbReference>
<sequence length="504" mass="57221">MKPYKACSCRDPETKRLLGRKCPDLSKKGHGAWYARYEAPKSADGKRRQPRIGPFDTERECKADLGKVLGTAANPKAHDERKTTLGQYLERRYTWRKSEAETGEGLKKSTLDSEREAIDLYLSPGLGHIKVVDLDDEHIRELYAAMRKINRPDERTERTEILRRLQEVRATRDGKRLHSRPISESRIRRVHAVLHGALTDASKLSKIRPDNPADGVWRSKGGKRKQGRAKPLLWTAERVEQWEKTGVVPAKVMVWTSDQCGAFLDFAEASEERLYPAFHLDAYYGPRRGELVGAEEQDLSLERRRLHVLQAQSDDELDDTKTEAGYRQIPLDDETIRVLKAWHKRKLRERFQWGEAYQDAGRVFCYEDGTALKADYLSSRFRILIERYGNIRAKAAEQWSNERIARKYRTTEAAVEVALTLPLPPIRFHDLRHGAATMLITAGVDDKFVSEVLGHASVSFTKDVYAVVAEEMAEDATSKISAFIPRQNRLAAVGANSVPSGGGK</sequence>
<dbReference type="PANTHER" id="PTHR30349:SF64">
    <property type="entry name" value="PROPHAGE INTEGRASE INTD-RELATED"/>
    <property type="match status" value="1"/>
</dbReference>
<feature type="domain" description="Tyr recombinase" evidence="4">
    <location>
        <begin position="250"/>
        <end position="478"/>
    </location>
</feature>
<proteinExistence type="inferred from homology"/>
<dbReference type="InterPro" id="IPR050090">
    <property type="entry name" value="Tyrosine_recombinase_XerCD"/>
</dbReference>
<name>A0ABM6SST3_9ACTN</name>
<dbReference type="InterPro" id="IPR002104">
    <property type="entry name" value="Integrase_catalytic"/>
</dbReference>
<dbReference type="Pfam" id="PF00589">
    <property type="entry name" value="Phage_integrase"/>
    <property type="match status" value="1"/>
</dbReference>
<evidence type="ECO:0000259" key="4">
    <source>
        <dbReference type="PROSITE" id="PS51898"/>
    </source>
</evidence>
<dbReference type="Gene3D" id="1.10.443.10">
    <property type="entry name" value="Intergrase catalytic core"/>
    <property type="match status" value="1"/>
</dbReference>
<evidence type="ECO:0000256" key="3">
    <source>
        <dbReference type="ARBA" id="ARBA00023172"/>
    </source>
</evidence>